<keyword evidence="2" id="KW-1185">Reference proteome</keyword>
<comment type="caution">
    <text evidence="1">The sequence shown here is derived from an EMBL/GenBank/DDBJ whole genome shotgun (WGS) entry which is preliminary data.</text>
</comment>
<name>A0A9P6GWW0_9MICR</name>
<protein>
    <submittedName>
        <fullName evidence="1">Uncharacterized protein</fullName>
    </submittedName>
</protein>
<evidence type="ECO:0000313" key="1">
    <source>
        <dbReference type="EMBL" id="KAF9761063.1"/>
    </source>
</evidence>
<organism evidence="1 2">
    <name type="scientific">Nosema granulosis</name>
    <dbReference type="NCBI Taxonomy" id="83296"/>
    <lineage>
        <taxon>Eukaryota</taxon>
        <taxon>Fungi</taxon>
        <taxon>Fungi incertae sedis</taxon>
        <taxon>Microsporidia</taxon>
        <taxon>Nosematidae</taxon>
        <taxon>Nosema</taxon>
    </lineage>
</organism>
<dbReference type="EMBL" id="SBJO01000440">
    <property type="protein sequence ID" value="KAF9761063.1"/>
    <property type="molecule type" value="Genomic_DNA"/>
</dbReference>
<accession>A0A9P6GWW0</accession>
<sequence length="111" mass="13889">MRESDIMKMKRYLEEAILVYEKKIKISNNRKEYRRQNRKYELYRERFYRDLEGNNTFDIGESLINTEDIDSFWSKMWNREEDRKKEKVQRNCTGQWSYGQGRLYIPKSRRI</sequence>
<gene>
    <name evidence="1" type="ORF">NGRA_2888</name>
</gene>
<dbReference type="Proteomes" id="UP000740883">
    <property type="component" value="Unassembled WGS sequence"/>
</dbReference>
<reference evidence="1 2" key="1">
    <citation type="journal article" date="2020" name="Genome Biol. Evol.">
        <title>Comparative genomics of strictly vertically transmitted, feminizing microsporidia endosymbionts of amphipod crustaceans.</title>
        <authorList>
            <person name="Cormier A."/>
            <person name="Chebbi M.A."/>
            <person name="Giraud I."/>
            <person name="Wattier R."/>
            <person name="Teixeira M."/>
            <person name="Gilbert C."/>
            <person name="Rigaud T."/>
            <person name="Cordaux R."/>
        </authorList>
    </citation>
    <scope>NUCLEOTIDE SEQUENCE [LARGE SCALE GENOMIC DNA]</scope>
    <source>
        <strain evidence="1 2">Ou3-Ou53</strain>
    </source>
</reference>
<proteinExistence type="predicted"/>
<dbReference type="AlphaFoldDB" id="A0A9P6GWW0"/>
<dbReference type="OrthoDB" id="2194195at2759"/>
<evidence type="ECO:0000313" key="2">
    <source>
        <dbReference type="Proteomes" id="UP000740883"/>
    </source>
</evidence>